<evidence type="ECO:0000313" key="1">
    <source>
        <dbReference type="EMBL" id="QQO87128.1"/>
    </source>
</evidence>
<organism evidence="1">
    <name type="scientific">Salmonella phage vB_SenAc_BPS6</name>
    <dbReference type="NCBI Taxonomy" id="2801551"/>
    <lineage>
        <taxon>Viruses</taxon>
        <taxon>Duplodnaviria</taxon>
        <taxon>Heunggongvirae</taxon>
        <taxon>Uroviricota</taxon>
        <taxon>Caudoviricetes</taxon>
        <taxon>Pantevenvirales</taxon>
        <taxon>Ackermannviridae</taxon>
        <taxon>Cvivirinae</taxon>
        <taxon>Kuttervirus</taxon>
        <taxon>Kuttervirus SFP10</taxon>
    </lineage>
</organism>
<proteinExistence type="predicted"/>
<dbReference type="Proteomes" id="UP000595462">
    <property type="component" value="Segment"/>
</dbReference>
<gene>
    <name evidence="1" type="ORF">PKNFJJPA_00176</name>
</gene>
<dbReference type="EMBL" id="MW355450">
    <property type="protein sequence ID" value="QQO87128.1"/>
    <property type="molecule type" value="Genomic_DNA"/>
</dbReference>
<protein>
    <submittedName>
        <fullName evidence="1">Uncharacterized protein</fullName>
    </submittedName>
</protein>
<reference evidence="1" key="1">
    <citation type="submission" date="2020-12" db="EMBL/GenBank/DDBJ databases">
        <title>Isolation and characterisation of bacteriophages with activity against invasive non-typhoidal Salmonella causing bloodstream infection in Malawi.</title>
        <authorList>
            <person name="Rodwell E.V."/>
            <person name="Wenner N."/>
            <person name="Pulford C.V."/>
            <person name="Cai Y."/>
            <person name="Bowers-Barnard A."/>
            <person name="Beckett A."/>
            <person name="Rigby J."/>
            <person name="Picton D."/>
            <person name="Blower T.R."/>
            <person name="Feasey N.A."/>
            <person name="Hinton J.C.D."/>
            <person name="Perez-Sepulveda B."/>
        </authorList>
    </citation>
    <scope>NUCLEOTIDE SEQUENCE</scope>
</reference>
<name>A0A7T8EIK9_9CAUD</name>
<sequence>MTVKKSAKLWGVTMSKVEIQCKCCPNKKMVRQADIDRGWGLFCSKSCAAYWKTFGCRKDTPTDLSLNGKRPKSAQAILSDLRKESVRLSAGLTEEQMDKLNKAGCGHIRFDGMDYPLFSSRQLRVLGASKAEIREAERDEAEEGAYGHHDFQ</sequence>
<accession>A0A7T8EIK9</accession>